<dbReference type="SUPFAM" id="SSF56112">
    <property type="entry name" value="Protein kinase-like (PK-like)"/>
    <property type="match status" value="1"/>
</dbReference>
<dbReference type="PROSITE" id="PS50011">
    <property type="entry name" value="PROTEIN_KINASE_DOM"/>
    <property type="match status" value="1"/>
</dbReference>
<gene>
    <name evidence="3" type="ORF">BC008_13515</name>
    <name evidence="4" type="ORF">BC008_18455</name>
</gene>
<dbReference type="EMBL" id="LMTZ01000119">
    <property type="protein sequence ID" value="KST64609.1"/>
    <property type="molecule type" value="Genomic_DNA"/>
</dbReference>
<name>A0A0V7ZFX6_9CYAN</name>
<comment type="caution">
    <text evidence="3">The sequence shown here is derived from an EMBL/GenBank/DDBJ whole genome shotgun (WGS) entry which is preliminary data.</text>
</comment>
<dbReference type="SMART" id="SM00220">
    <property type="entry name" value="S_TKc"/>
    <property type="match status" value="1"/>
</dbReference>
<dbReference type="Gene3D" id="1.10.510.10">
    <property type="entry name" value="Transferase(Phosphotransferase) domain 1"/>
    <property type="match status" value="1"/>
</dbReference>
<dbReference type="PROSITE" id="PS00109">
    <property type="entry name" value="PROTEIN_KINASE_TYR"/>
    <property type="match status" value="1"/>
</dbReference>
<evidence type="ECO:0000313" key="5">
    <source>
        <dbReference type="Proteomes" id="UP000053372"/>
    </source>
</evidence>
<keyword evidence="1" id="KW-1133">Transmembrane helix</keyword>
<sequence length="410" mass="47067">MTICINPSCPQPNCLANRENRFCQSCGSPLEVFGKHRVKRRLNDKTDFTEAYELDVNNETKILRLLKQYLSTDSETIELFQQEADILGQIQHPGIPNHDIYFQYKTRNNLVLHCMVMDKIDGTDLEEWRRQNSQSISQTQAINWLKQLVEILGLSHRKNYLHRDIRPSNIIIKPNQQLTLTNFGTSKELSQPYLKRLSNTSTLIEIDSVGYKPPEQMTGETVAQSDFFALGRTFVFLLTGYHPLEMPPNIYDAENDVLHWHNETNHISPLFLNLIDDLMARKVEKRPQDTREILQRLKQIELQLAPPILPKSYPISNLPQRKAPYHPNTALQNPQTAIQQTQTQTKKIPLFSLCAALLVSLGLLTLVANILRSLSPHQTSPSLEHTQPVSVEFANPRSQVLKFKLLISSY</sequence>
<dbReference type="Pfam" id="PF00069">
    <property type="entry name" value="Pkinase"/>
    <property type="match status" value="1"/>
</dbReference>
<feature type="domain" description="Protein kinase" evidence="2">
    <location>
        <begin position="37"/>
        <end position="302"/>
    </location>
</feature>
<keyword evidence="1" id="KW-0812">Transmembrane</keyword>
<dbReference type="PANTHER" id="PTHR24362:SF309">
    <property type="entry name" value="PROTEIN KINASE DOMAIN-CONTAINING PROTEIN"/>
    <property type="match status" value="1"/>
</dbReference>
<dbReference type="InterPro" id="IPR011009">
    <property type="entry name" value="Kinase-like_dom_sf"/>
</dbReference>
<reference evidence="3 5" key="1">
    <citation type="journal article" date="2015" name="Genome Announc.">
        <title>Draft Genome of the Euendolithic (true boring) Cyanobacterium Mastigocoleus testarum strain BC008.</title>
        <authorList>
            <person name="Guida B.S."/>
            <person name="Garcia-Pichel F."/>
        </authorList>
    </citation>
    <scope>NUCLEOTIDE SEQUENCE [LARGE SCALE GENOMIC DNA]</scope>
    <source>
        <strain evidence="3 5">BC008</strain>
    </source>
</reference>
<feature type="transmembrane region" description="Helical" evidence="1">
    <location>
        <begin position="350"/>
        <end position="371"/>
    </location>
</feature>
<dbReference type="PANTHER" id="PTHR24362">
    <property type="entry name" value="SERINE/THREONINE-PROTEIN KINASE NEK"/>
    <property type="match status" value="1"/>
</dbReference>
<evidence type="ECO:0000259" key="2">
    <source>
        <dbReference type="PROSITE" id="PS50011"/>
    </source>
</evidence>
<evidence type="ECO:0000313" key="4">
    <source>
        <dbReference type="EMBL" id="KST64609.1"/>
    </source>
</evidence>
<keyword evidence="1" id="KW-0472">Membrane</keyword>
<accession>A0A0V7ZFX6</accession>
<protein>
    <recommendedName>
        <fullName evidence="2">Protein kinase domain-containing protein</fullName>
    </recommendedName>
</protein>
<dbReference type="GO" id="GO:0005524">
    <property type="term" value="F:ATP binding"/>
    <property type="evidence" value="ECO:0007669"/>
    <property type="project" value="InterPro"/>
</dbReference>
<dbReference type="InterPro" id="IPR008266">
    <property type="entry name" value="Tyr_kinase_AS"/>
</dbReference>
<dbReference type="Proteomes" id="UP000053372">
    <property type="component" value="Unassembled WGS sequence"/>
</dbReference>
<dbReference type="AlphaFoldDB" id="A0A0V7ZFX6"/>
<evidence type="ECO:0000313" key="3">
    <source>
        <dbReference type="EMBL" id="KST63477.1"/>
    </source>
</evidence>
<proteinExistence type="predicted"/>
<keyword evidence="5" id="KW-1185">Reference proteome</keyword>
<evidence type="ECO:0000256" key="1">
    <source>
        <dbReference type="SAM" id="Phobius"/>
    </source>
</evidence>
<dbReference type="OrthoDB" id="468098at2"/>
<dbReference type="EMBL" id="LMTZ01000138">
    <property type="protein sequence ID" value="KST63477.1"/>
    <property type="molecule type" value="Genomic_DNA"/>
</dbReference>
<dbReference type="InterPro" id="IPR000719">
    <property type="entry name" value="Prot_kinase_dom"/>
</dbReference>
<dbReference type="GO" id="GO:0004672">
    <property type="term" value="F:protein kinase activity"/>
    <property type="evidence" value="ECO:0007669"/>
    <property type="project" value="InterPro"/>
</dbReference>
<dbReference type="RefSeq" id="WP_058184176.1">
    <property type="nucleotide sequence ID" value="NZ_LMTZ01000119.1"/>
</dbReference>
<dbReference type="NCBIfam" id="NF045510">
    <property type="entry name" value="4Cys_prefix_kin"/>
    <property type="match status" value="1"/>
</dbReference>
<dbReference type="CDD" id="cd14014">
    <property type="entry name" value="STKc_PknB_like"/>
    <property type="match status" value="1"/>
</dbReference>
<organism evidence="3 5">
    <name type="scientific">Mastigocoleus testarum BC008</name>
    <dbReference type="NCBI Taxonomy" id="371196"/>
    <lineage>
        <taxon>Bacteria</taxon>
        <taxon>Bacillati</taxon>
        <taxon>Cyanobacteriota</taxon>
        <taxon>Cyanophyceae</taxon>
        <taxon>Nostocales</taxon>
        <taxon>Hapalosiphonaceae</taxon>
        <taxon>Mastigocoleus</taxon>
    </lineage>
</organism>